<accession>A0ABP7SBQ2</accession>
<sequence length="204" mass="23455">MLIGVVAEAPSDTLAIIGLLKPLLPADIDFTELVKNIRGSDLDSLKTQTLIRLEVQAEQPDLVILCRDLDGLSWERKKQLNARKFFRKTNRIIKVNNRERGVNLICIFELETLILFDIDCFNNEYEVSLDLLDSPESCVDPKGILKEATSKKAKRFTESHNGELIPKLRKDLIIRAEFYKKFLYYLEARLLEKGLVVNLIDQHN</sequence>
<dbReference type="Pfam" id="PF14103">
    <property type="entry name" value="DUF4276"/>
    <property type="match status" value="1"/>
</dbReference>
<organism evidence="1 2">
    <name type="scientific">Hymenobacter fastidiosus</name>
    <dbReference type="NCBI Taxonomy" id="486264"/>
    <lineage>
        <taxon>Bacteria</taxon>
        <taxon>Pseudomonadati</taxon>
        <taxon>Bacteroidota</taxon>
        <taxon>Cytophagia</taxon>
        <taxon>Cytophagales</taxon>
        <taxon>Hymenobacteraceae</taxon>
        <taxon>Hymenobacter</taxon>
    </lineage>
</organism>
<dbReference type="Proteomes" id="UP001500567">
    <property type="component" value="Unassembled WGS sequence"/>
</dbReference>
<comment type="caution">
    <text evidence="1">The sequence shown here is derived from an EMBL/GenBank/DDBJ whole genome shotgun (WGS) entry which is preliminary data.</text>
</comment>
<evidence type="ECO:0008006" key="3">
    <source>
        <dbReference type="Google" id="ProtNLM"/>
    </source>
</evidence>
<keyword evidence="2" id="KW-1185">Reference proteome</keyword>
<evidence type="ECO:0000313" key="1">
    <source>
        <dbReference type="EMBL" id="GAA4009561.1"/>
    </source>
</evidence>
<reference evidence="2" key="1">
    <citation type="journal article" date="2019" name="Int. J. Syst. Evol. Microbiol.">
        <title>The Global Catalogue of Microorganisms (GCM) 10K type strain sequencing project: providing services to taxonomists for standard genome sequencing and annotation.</title>
        <authorList>
            <consortium name="The Broad Institute Genomics Platform"/>
            <consortium name="The Broad Institute Genome Sequencing Center for Infectious Disease"/>
            <person name="Wu L."/>
            <person name="Ma J."/>
        </authorList>
    </citation>
    <scope>NUCLEOTIDE SEQUENCE [LARGE SCALE GENOMIC DNA]</scope>
    <source>
        <strain evidence="2">JCM 17224</strain>
    </source>
</reference>
<dbReference type="EMBL" id="BAABDJ010000022">
    <property type="protein sequence ID" value="GAA4009561.1"/>
    <property type="molecule type" value="Genomic_DNA"/>
</dbReference>
<evidence type="ECO:0000313" key="2">
    <source>
        <dbReference type="Proteomes" id="UP001500567"/>
    </source>
</evidence>
<dbReference type="InterPro" id="IPR025455">
    <property type="entry name" value="DUF4276"/>
</dbReference>
<dbReference type="RefSeq" id="WP_345073034.1">
    <property type="nucleotide sequence ID" value="NZ_BAABDJ010000022.1"/>
</dbReference>
<name>A0ABP7SBQ2_9BACT</name>
<gene>
    <name evidence="1" type="ORF">GCM10022408_22090</name>
</gene>
<proteinExistence type="predicted"/>
<protein>
    <recommendedName>
        <fullName evidence="3">DUF4276 family protein</fullName>
    </recommendedName>
</protein>